<comment type="similarity">
    <text evidence="4">In the C-terminal section; belongs to the PEP-utilizing enzyme family.</text>
</comment>
<dbReference type="SUPFAM" id="SSF51621">
    <property type="entry name" value="Phosphoenolpyruvate/pyruvate domain"/>
    <property type="match status" value="1"/>
</dbReference>
<dbReference type="InterPro" id="IPR040442">
    <property type="entry name" value="Pyrv_kinase-like_dom_sf"/>
</dbReference>
<dbReference type="InterPro" id="IPR015795">
    <property type="entry name" value="Pyrv_Knase_C"/>
</dbReference>
<dbReference type="InterPro" id="IPR011037">
    <property type="entry name" value="Pyrv_Knase-like_insert_dom_sf"/>
</dbReference>
<dbReference type="FunFam" id="3.40.1380.20:FF:000013">
    <property type="entry name" value="Pyruvate kinase"/>
    <property type="match status" value="1"/>
</dbReference>
<dbReference type="Gene3D" id="3.50.30.10">
    <property type="entry name" value="Phosphohistidine domain"/>
    <property type="match status" value="1"/>
</dbReference>
<evidence type="ECO:0000259" key="21">
    <source>
        <dbReference type="Pfam" id="PF00224"/>
    </source>
</evidence>
<comment type="caution">
    <text evidence="24">The sequence shown here is derived from an EMBL/GenBank/DDBJ whole genome shotgun (WGS) entry which is preliminary data.</text>
</comment>
<protein>
    <recommendedName>
        <fullName evidence="8 19">Pyruvate kinase</fullName>
        <ecNumber evidence="7 19">2.7.1.40</ecNumber>
    </recommendedName>
</protein>
<dbReference type="GO" id="GO:0016301">
    <property type="term" value="F:kinase activity"/>
    <property type="evidence" value="ECO:0007669"/>
    <property type="project" value="UniProtKB-KW"/>
</dbReference>
<dbReference type="FunFam" id="2.40.33.10:FF:000001">
    <property type="entry name" value="Pyruvate kinase"/>
    <property type="match status" value="1"/>
</dbReference>
<keyword evidence="15" id="KW-0630">Potassium</keyword>
<keyword evidence="13" id="KW-0067">ATP-binding</keyword>
<feature type="domain" description="PEP-utilising enzyme mobile" evidence="22">
    <location>
        <begin position="503"/>
        <end position="573"/>
    </location>
</feature>
<evidence type="ECO:0000313" key="24">
    <source>
        <dbReference type="EMBL" id="MCI0182438.1"/>
    </source>
</evidence>
<keyword evidence="11" id="KW-0547">Nucleotide-binding</keyword>
<dbReference type="NCBIfam" id="NF004978">
    <property type="entry name" value="PRK06354.1"/>
    <property type="match status" value="1"/>
</dbReference>
<dbReference type="RefSeq" id="WP_272879610.1">
    <property type="nucleotide sequence ID" value="NZ_JALBUF010000001.1"/>
</dbReference>
<evidence type="ECO:0000256" key="2">
    <source>
        <dbReference type="ARBA" id="ARBA00001958"/>
    </source>
</evidence>
<comment type="similarity">
    <text evidence="5 20">Belongs to the pyruvate kinase family.</text>
</comment>
<evidence type="ECO:0000256" key="9">
    <source>
        <dbReference type="ARBA" id="ARBA00022679"/>
    </source>
</evidence>
<evidence type="ECO:0000256" key="12">
    <source>
        <dbReference type="ARBA" id="ARBA00022777"/>
    </source>
</evidence>
<dbReference type="InterPro" id="IPR001697">
    <property type="entry name" value="Pyr_Knase"/>
</dbReference>
<dbReference type="GO" id="GO:0005524">
    <property type="term" value="F:ATP binding"/>
    <property type="evidence" value="ECO:0007669"/>
    <property type="project" value="UniProtKB-KW"/>
</dbReference>
<dbReference type="Gene3D" id="2.40.33.10">
    <property type="entry name" value="PK beta-barrel domain-like"/>
    <property type="match status" value="1"/>
</dbReference>
<evidence type="ECO:0000256" key="1">
    <source>
        <dbReference type="ARBA" id="ARBA00001946"/>
    </source>
</evidence>
<evidence type="ECO:0000256" key="8">
    <source>
        <dbReference type="ARBA" id="ARBA00018587"/>
    </source>
</evidence>
<reference evidence="24" key="1">
    <citation type="submission" date="2022-03" db="EMBL/GenBank/DDBJ databases">
        <title>Draft Genome Sequence of Firmicute Strain S0AB, a Heterotrophic Iron/Sulfur-Oxidizing Extreme Acidophile.</title>
        <authorList>
            <person name="Vergara E."/>
            <person name="Pakostova E."/>
            <person name="Johnson D.B."/>
            <person name="Holmes D.S."/>
        </authorList>
    </citation>
    <scope>NUCLEOTIDE SEQUENCE</scope>
    <source>
        <strain evidence="24">S0AB</strain>
    </source>
</reference>
<evidence type="ECO:0000256" key="15">
    <source>
        <dbReference type="ARBA" id="ARBA00022958"/>
    </source>
</evidence>
<comment type="subunit">
    <text evidence="6">Homotetramer.</text>
</comment>
<keyword evidence="10" id="KW-0479">Metal-binding</keyword>
<evidence type="ECO:0000256" key="6">
    <source>
        <dbReference type="ARBA" id="ARBA00011881"/>
    </source>
</evidence>
<name>A0A9X2AB05_9BACL</name>
<dbReference type="Pfam" id="PF02887">
    <property type="entry name" value="PK_C"/>
    <property type="match status" value="1"/>
</dbReference>
<dbReference type="PANTHER" id="PTHR11817">
    <property type="entry name" value="PYRUVATE KINASE"/>
    <property type="match status" value="1"/>
</dbReference>
<evidence type="ECO:0000256" key="20">
    <source>
        <dbReference type="RuleBase" id="RU000504"/>
    </source>
</evidence>
<evidence type="ECO:0000259" key="23">
    <source>
        <dbReference type="Pfam" id="PF02887"/>
    </source>
</evidence>
<dbReference type="GO" id="GO:0006950">
    <property type="term" value="P:response to stress"/>
    <property type="evidence" value="ECO:0007669"/>
    <property type="project" value="UniProtKB-ARBA"/>
</dbReference>
<evidence type="ECO:0000256" key="11">
    <source>
        <dbReference type="ARBA" id="ARBA00022741"/>
    </source>
</evidence>
<evidence type="ECO:0000256" key="7">
    <source>
        <dbReference type="ARBA" id="ARBA00012142"/>
    </source>
</evidence>
<keyword evidence="12 20" id="KW-0418">Kinase</keyword>
<dbReference type="PRINTS" id="PR01050">
    <property type="entry name" value="PYRUVTKNASE"/>
</dbReference>
<dbReference type="Proteomes" id="UP001139263">
    <property type="component" value="Unassembled WGS sequence"/>
</dbReference>
<keyword evidence="14 20" id="KW-0460">Magnesium</keyword>
<feature type="domain" description="Pyruvate kinase barrel" evidence="21">
    <location>
        <begin position="1"/>
        <end position="322"/>
    </location>
</feature>
<evidence type="ECO:0000256" key="13">
    <source>
        <dbReference type="ARBA" id="ARBA00022840"/>
    </source>
</evidence>
<evidence type="ECO:0000259" key="22">
    <source>
        <dbReference type="Pfam" id="PF00391"/>
    </source>
</evidence>
<dbReference type="EC" id="2.7.1.40" evidence="7 19"/>
<comment type="catalytic activity">
    <reaction evidence="18 20">
        <text>pyruvate + ATP = phosphoenolpyruvate + ADP + H(+)</text>
        <dbReference type="Rhea" id="RHEA:18157"/>
        <dbReference type="ChEBI" id="CHEBI:15361"/>
        <dbReference type="ChEBI" id="CHEBI:15378"/>
        <dbReference type="ChEBI" id="CHEBI:30616"/>
        <dbReference type="ChEBI" id="CHEBI:58702"/>
        <dbReference type="ChEBI" id="CHEBI:456216"/>
        <dbReference type="EC" id="2.7.1.40"/>
    </reaction>
</comment>
<dbReference type="NCBIfam" id="NF004491">
    <property type="entry name" value="PRK05826.1"/>
    <property type="match status" value="1"/>
</dbReference>
<dbReference type="SUPFAM" id="SSF52935">
    <property type="entry name" value="PK C-terminal domain-like"/>
    <property type="match status" value="1"/>
</dbReference>
<dbReference type="EMBL" id="JALBUF010000001">
    <property type="protein sequence ID" value="MCI0182438.1"/>
    <property type="molecule type" value="Genomic_DNA"/>
</dbReference>
<dbReference type="InterPro" id="IPR008279">
    <property type="entry name" value="PEP-util_enz_mobile_dom"/>
</dbReference>
<sequence>MRKTKIVCTMGPATSELQKMRMIVRAGMDVARLNFSHGTHDDHRKMIETIREAARLERKIVGIMLDIKGPKIRTGLIENDGVELNDGDHIILTTEEVLGTKERISISYDGLPEDVIVGSIIRIDDGLIGMRVEKVDNREIYCVVTNGGMLKNRKGINAPGVKLRLPGVTEKDVEDILFGIEQGVDIIAASFVRKASDVLEIRKLLEDHHVQCDIISKIEAQEGLDLIDEILLVSDGLMVARGDLGVEIPTEEVPIAQKLLIERCNKAGKMVITATQMLDSMQRNPRPTRAEATDVANAIFDGTDAIMLSGETAAGKYPVEAVETMSIIAMRAEEALRTHEVTGRHREGVERTQTDAISNAVRSIAEDLEARAIVTSTESGFTARMVAKHRPQSVIIAVTPHADVARRLTLCWGIYPVLVKSIESTDEMLAVAVDGALASGLVSSGDLIVITAGVPVGEAGTTNLLKIHTIGDVLARGTGVGMKSVVGRAIVAKKSSDILERVKAGDILVTVMTDRDMMPAFEKVAAVITEEGGLTSHAAVVGLSLGIPVIVGAIGATQVVTDGEVITVDTVRGFLYRGKTQVL</sequence>
<gene>
    <name evidence="24" type="primary">pyk</name>
    <name evidence="24" type="ORF">MM817_00698</name>
</gene>
<dbReference type="InterPro" id="IPR036918">
    <property type="entry name" value="Pyrv_Knase_C_sf"/>
</dbReference>
<keyword evidence="25" id="KW-1185">Reference proteome</keyword>
<evidence type="ECO:0000256" key="17">
    <source>
        <dbReference type="ARBA" id="ARBA00023317"/>
    </source>
</evidence>
<dbReference type="GO" id="GO:0004743">
    <property type="term" value="F:pyruvate kinase activity"/>
    <property type="evidence" value="ECO:0007669"/>
    <property type="project" value="UniProtKB-UniRule"/>
</dbReference>
<dbReference type="InterPro" id="IPR015813">
    <property type="entry name" value="Pyrv/PenolPyrv_kinase-like_dom"/>
</dbReference>
<evidence type="ECO:0000256" key="5">
    <source>
        <dbReference type="ARBA" id="ARBA00008663"/>
    </source>
</evidence>
<dbReference type="SUPFAM" id="SSF52009">
    <property type="entry name" value="Phosphohistidine domain"/>
    <property type="match status" value="1"/>
</dbReference>
<evidence type="ECO:0000313" key="25">
    <source>
        <dbReference type="Proteomes" id="UP001139263"/>
    </source>
</evidence>
<dbReference type="Gene3D" id="3.20.20.60">
    <property type="entry name" value="Phosphoenolpyruvate-binding domains"/>
    <property type="match status" value="1"/>
</dbReference>
<evidence type="ECO:0000256" key="10">
    <source>
        <dbReference type="ARBA" id="ARBA00022723"/>
    </source>
</evidence>
<keyword evidence="9 20" id="KW-0808">Transferase</keyword>
<evidence type="ECO:0000256" key="18">
    <source>
        <dbReference type="ARBA" id="ARBA00048152"/>
    </source>
</evidence>
<comment type="pathway">
    <text evidence="3 20">Carbohydrate degradation; glycolysis; pyruvate from D-glyceraldehyde 3-phosphate: step 5/5.</text>
</comment>
<dbReference type="AlphaFoldDB" id="A0A9X2AB05"/>
<dbReference type="FunFam" id="3.20.20.60:FF:000001">
    <property type="entry name" value="Pyruvate kinase"/>
    <property type="match status" value="1"/>
</dbReference>
<comment type="cofactor">
    <cofactor evidence="2">
        <name>K(+)</name>
        <dbReference type="ChEBI" id="CHEBI:29103"/>
    </cofactor>
</comment>
<dbReference type="Pfam" id="PF00391">
    <property type="entry name" value="PEP-utilizers"/>
    <property type="match status" value="1"/>
</dbReference>
<keyword evidence="17 24" id="KW-0670">Pyruvate</keyword>
<accession>A0A9X2AB05</accession>
<evidence type="ECO:0000256" key="19">
    <source>
        <dbReference type="NCBIfam" id="TIGR01064"/>
    </source>
</evidence>
<comment type="cofactor">
    <cofactor evidence="1">
        <name>Mg(2+)</name>
        <dbReference type="ChEBI" id="CHEBI:18420"/>
    </cofactor>
</comment>
<dbReference type="NCBIfam" id="TIGR01064">
    <property type="entry name" value="pyruv_kin"/>
    <property type="match status" value="1"/>
</dbReference>
<dbReference type="InterPro" id="IPR015806">
    <property type="entry name" value="Pyrv_Knase_insert_dom_sf"/>
</dbReference>
<dbReference type="Gene3D" id="3.40.1380.20">
    <property type="entry name" value="Pyruvate kinase, C-terminal domain"/>
    <property type="match status" value="1"/>
</dbReference>
<dbReference type="InterPro" id="IPR015793">
    <property type="entry name" value="Pyrv_Knase_brl"/>
</dbReference>
<organism evidence="24 25">
    <name type="scientific">Sulfoacidibacillus ferrooxidans</name>
    <dbReference type="NCBI Taxonomy" id="2005001"/>
    <lineage>
        <taxon>Bacteria</taxon>
        <taxon>Bacillati</taxon>
        <taxon>Bacillota</taxon>
        <taxon>Bacilli</taxon>
        <taxon>Bacillales</taxon>
        <taxon>Alicyclobacillaceae</taxon>
        <taxon>Sulfoacidibacillus</taxon>
    </lineage>
</organism>
<evidence type="ECO:0000256" key="16">
    <source>
        <dbReference type="ARBA" id="ARBA00023152"/>
    </source>
</evidence>
<dbReference type="GO" id="GO:0000287">
    <property type="term" value="F:magnesium ion binding"/>
    <property type="evidence" value="ECO:0007669"/>
    <property type="project" value="UniProtKB-UniRule"/>
</dbReference>
<dbReference type="InterPro" id="IPR036637">
    <property type="entry name" value="Phosphohistidine_dom_sf"/>
</dbReference>
<keyword evidence="16 20" id="KW-0324">Glycolysis</keyword>
<dbReference type="SUPFAM" id="SSF50800">
    <property type="entry name" value="PK beta-barrel domain-like"/>
    <property type="match status" value="1"/>
</dbReference>
<dbReference type="Pfam" id="PF00224">
    <property type="entry name" value="PK"/>
    <property type="match status" value="1"/>
</dbReference>
<proteinExistence type="inferred from homology"/>
<evidence type="ECO:0000256" key="3">
    <source>
        <dbReference type="ARBA" id="ARBA00004997"/>
    </source>
</evidence>
<evidence type="ECO:0000256" key="14">
    <source>
        <dbReference type="ARBA" id="ARBA00022842"/>
    </source>
</evidence>
<evidence type="ECO:0000256" key="4">
    <source>
        <dbReference type="ARBA" id="ARBA00006237"/>
    </source>
</evidence>
<dbReference type="GO" id="GO:0030955">
    <property type="term" value="F:potassium ion binding"/>
    <property type="evidence" value="ECO:0007669"/>
    <property type="project" value="UniProtKB-UniRule"/>
</dbReference>
<feature type="domain" description="Pyruvate kinase C-terminal" evidence="23">
    <location>
        <begin position="355"/>
        <end position="468"/>
    </location>
</feature>